<keyword evidence="3 6" id="KW-0238">DNA-binding</keyword>
<evidence type="ECO:0000256" key="2">
    <source>
        <dbReference type="ARBA" id="ARBA00023015"/>
    </source>
</evidence>
<dbReference type="SUPFAM" id="SSF53850">
    <property type="entry name" value="Periplasmic binding protein-like II"/>
    <property type="match status" value="1"/>
</dbReference>
<evidence type="ECO:0000313" key="7">
    <source>
        <dbReference type="Proteomes" id="UP000272729"/>
    </source>
</evidence>
<dbReference type="Proteomes" id="UP000272729">
    <property type="component" value="Unassembled WGS sequence"/>
</dbReference>
<dbReference type="SUPFAM" id="SSF46785">
    <property type="entry name" value="Winged helix' DNA-binding domain"/>
    <property type="match status" value="1"/>
</dbReference>
<dbReference type="FunFam" id="1.10.10.10:FF:000001">
    <property type="entry name" value="LysR family transcriptional regulator"/>
    <property type="match status" value="1"/>
</dbReference>
<dbReference type="InterPro" id="IPR036390">
    <property type="entry name" value="WH_DNA-bd_sf"/>
</dbReference>
<keyword evidence="2" id="KW-0805">Transcription regulation</keyword>
<dbReference type="Gene3D" id="1.10.10.10">
    <property type="entry name" value="Winged helix-like DNA-binding domain superfamily/Winged helix DNA-binding domain"/>
    <property type="match status" value="1"/>
</dbReference>
<dbReference type="InterPro" id="IPR036388">
    <property type="entry name" value="WH-like_DNA-bd_sf"/>
</dbReference>
<keyword evidence="4" id="KW-0804">Transcription</keyword>
<proteinExistence type="inferred from homology"/>
<protein>
    <submittedName>
        <fullName evidence="6">DNA-binding transcriptional LysR family regulator</fullName>
    </submittedName>
</protein>
<accession>A0A495X5S1</accession>
<evidence type="ECO:0000259" key="5">
    <source>
        <dbReference type="PROSITE" id="PS50931"/>
    </source>
</evidence>
<dbReference type="GO" id="GO:0032993">
    <property type="term" value="C:protein-DNA complex"/>
    <property type="evidence" value="ECO:0007669"/>
    <property type="project" value="TreeGrafter"/>
</dbReference>
<dbReference type="AlphaFoldDB" id="A0A495X5S1"/>
<name>A0A495X5S1_9PSEU</name>
<feature type="domain" description="HTH lysR-type" evidence="5">
    <location>
        <begin position="4"/>
        <end position="61"/>
    </location>
</feature>
<comment type="similarity">
    <text evidence="1">Belongs to the LysR transcriptional regulatory family.</text>
</comment>
<evidence type="ECO:0000256" key="4">
    <source>
        <dbReference type="ARBA" id="ARBA00023163"/>
    </source>
</evidence>
<dbReference type="PRINTS" id="PR00039">
    <property type="entry name" value="HTHLYSR"/>
</dbReference>
<sequence>MPEFTLVGLRVLREVATRGTFTSAAEALGYTQSAVSRQVAALEAAAGVPLFERTARGVRLTAAGHLLRRHADTVLDQLDAARRDLDGVRGSRGRLRVGAFPTAVAALVPRAIATYRAAHPGSEVVLREGLTPTHLRRLRARTVDVAVVATSPDVPAEEGLAFEPLLDDVLLLAVSRDHPLAGRGAVGLADLAGQRWIAGSHDPSDTFLGAWPDPPKVEFAVREWTAKLGLVAAGLGVTLVPGLAAPSVRPDVALVRVRDPQARRTVVIATRTDDTTHPFTDALRDAAARLRV</sequence>
<dbReference type="Pfam" id="PF03466">
    <property type="entry name" value="LysR_substrate"/>
    <property type="match status" value="1"/>
</dbReference>
<comment type="caution">
    <text evidence="6">The sequence shown here is derived from an EMBL/GenBank/DDBJ whole genome shotgun (WGS) entry which is preliminary data.</text>
</comment>
<dbReference type="PANTHER" id="PTHR30346">
    <property type="entry name" value="TRANSCRIPTIONAL DUAL REGULATOR HCAR-RELATED"/>
    <property type="match status" value="1"/>
</dbReference>
<dbReference type="GO" id="GO:0003677">
    <property type="term" value="F:DNA binding"/>
    <property type="evidence" value="ECO:0007669"/>
    <property type="project" value="UniProtKB-KW"/>
</dbReference>
<dbReference type="InterPro" id="IPR005119">
    <property type="entry name" value="LysR_subst-bd"/>
</dbReference>
<dbReference type="OrthoDB" id="3286335at2"/>
<organism evidence="6 7">
    <name type="scientific">Saccharothrix variisporea</name>
    <dbReference type="NCBI Taxonomy" id="543527"/>
    <lineage>
        <taxon>Bacteria</taxon>
        <taxon>Bacillati</taxon>
        <taxon>Actinomycetota</taxon>
        <taxon>Actinomycetes</taxon>
        <taxon>Pseudonocardiales</taxon>
        <taxon>Pseudonocardiaceae</taxon>
        <taxon>Saccharothrix</taxon>
    </lineage>
</organism>
<keyword evidence="7" id="KW-1185">Reference proteome</keyword>
<dbReference type="RefSeq" id="WP_121219470.1">
    <property type="nucleotide sequence ID" value="NZ_JBIUBA010000004.1"/>
</dbReference>
<dbReference type="GO" id="GO:0003700">
    <property type="term" value="F:DNA-binding transcription factor activity"/>
    <property type="evidence" value="ECO:0007669"/>
    <property type="project" value="InterPro"/>
</dbReference>
<reference evidence="6 7" key="1">
    <citation type="submission" date="2018-10" db="EMBL/GenBank/DDBJ databases">
        <title>Sequencing the genomes of 1000 actinobacteria strains.</title>
        <authorList>
            <person name="Klenk H.-P."/>
        </authorList>
    </citation>
    <scope>NUCLEOTIDE SEQUENCE [LARGE SCALE GENOMIC DNA]</scope>
    <source>
        <strain evidence="6 7">DSM 43911</strain>
    </source>
</reference>
<dbReference type="EMBL" id="RBXR01000001">
    <property type="protein sequence ID" value="RKT68444.1"/>
    <property type="molecule type" value="Genomic_DNA"/>
</dbReference>
<evidence type="ECO:0000256" key="3">
    <source>
        <dbReference type="ARBA" id="ARBA00023125"/>
    </source>
</evidence>
<dbReference type="InterPro" id="IPR000847">
    <property type="entry name" value="LysR_HTH_N"/>
</dbReference>
<dbReference type="PROSITE" id="PS50931">
    <property type="entry name" value="HTH_LYSR"/>
    <property type="match status" value="1"/>
</dbReference>
<dbReference type="Gene3D" id="3.40.190.10">
    <property type="entry name" value="Periplasmic binding protein-like II"/>
    <property type="match status" value="2"/>
</dbReference>
<evidence type="ECO:0000256" key="1">
    <source>
        <dbReference type="ARBA" id="ARBA00009437"/>
    </source>
</evidence>
<evidence type="ECO:0000313" key="6">
    <source>
        <dbReference type="EMBL" id="RKT68444.1"/>
    </source>
</evidence>
<dbReference type="Pfam" id="PF00126">
    <property type="entry name" value="HTH_1"/>
    <property type="match status" value="1"/>
</dbReference>
<dbReference type="PANTHER" id="PTHR30346:SF29">
    <property type="entry name" value="LYSR SUBSTRATE-BINDING"/>
    <property type="match status" value="1"/>
</dbReference>
<gene>
    <name evidence="6" type="ORF">DFJ66_1629</name>
</gene>